<sequence>MALRPPNLPLPKLPQMNVVPTYGNNHASFIPSKADQKTALKAAGQEKVDSYDLTMQTASILFSILNEEIKGGLKIISYGLQGAVDYSKGAEASAKTASSMKRNPLFGDDEAGIPGEVTQRYLTTRRWKKMGSSAFQIGGSLLSLVPMMVHTNIPGALLHGQATALTTVHMAKLGYIAAQQDTTREVCDWIKMVQLAKGIKAATRGAQMMGSIIPIASMPTSIAAALIKAGMKINMAGGCYAAAAALHRLAYEEQRALQKNPYRTPVAFKTNSGQTVPNFSRPFKGVVPTLPPAVTLDAARINLHRGAATQVMAEIFTKRGATRILGAYDIAALIKEPAGWMALGEKLMLI</sequence>
<accession>A0A964DZY9</accession>
<evidence type="ECO:0000313" key="1">
    <source>
        <dbReference type="EMBL" id="MCB8876975.1"/>
    </source>
</evidence>
<reference evidence="1" key="2">
    <citation type="submission" date="2021-01" db="EMBL/GenBank/DDBJ databases">
        <authorList>
            <person name="Mieszkin S."/>
            <person name="Pouder E."/>
            <person name="Alain K."/>
        </authorList>
    </citation>
    <scope>NUCLEOTIDE SEQUENCE</scope>
    <source>
        <strain evidence="1">HW T2.11</strain>
    </source>
</reference>
<keyword evidence="2" id="KW-1185">Reference proteome</keyword>
<proteinExistence type="predicted"/>
<gene>
    <name evidence="1" type="ORF">ASILVAE211_17405</name>
</gene>
<dbReference type="EMBL" id="JAESVB010000009">
    <property type="protein sequence ID" value="MCB8876975.1"/>
    <property type="molecule type" value="Genomic_DNA"/>
</dbReference>
<evidence type="ECO:0000313" key="2">
    <source>
        <dbReference type="Proteomes" id="UP000708298"/>
    </source>
</evidence>
<protein>
    <submittedName>
        <fullName evidence="1">Uncharacterized protein</fullName>
    </submittedName>
</protein>
<comment type="caution">
    <text evidence="1">The sequence shown here is derived from an EMBL/GenBank/DDBJ whole genome shotgun (WGS) entry which is preliminary data.</text>
</comment>
<dbReference type="Proteomes" id="UP000708298">
    <property type="component" value="Unassembled WGS sequence"/>
</dbReference>
<organism evidence="1 2">
    <name type="scientific">Acidisoma silvae</name>
    <dbReference type="NCBI Taxonomy" id="2802396"/>
    <lineage>
        <taxon>Bacteria</taxon>
        <taxon>Pseudomonadati</taxon>
        <taxon>Pseudomonadota</taxon>
        <taxon>Alphaproteobacteria</taxon>
        <taxon>Acetobacterales</taxon>
        <taxon>Acidocellaceae</taxon>
        <taxon>Acidisoma</taxon>
    </lineage>
</organism>
<reference evidence="1" key="1">
    <citation type="journal article" date="2021" name="Microorganisms">
        <title>Acidisoma silvae sp. nov. and Acidisomacellulosilytica sp. nov., Two Acidophilic Bacteria Isolated from Decaying Wood, Hydrolyzing Cellulose and Producing Poly-3-hydroxybutyrate.</title>
        <authorList>
            <person name="Mieszkin S."/>
            <person name="Pouder E."/>
            <person name="Uroz S."/>
            <person name="Simon-Colin C."/>
            <person name="Alain K."/>
        </authorList>
    </citation>
    <scope>NUCLEOTIDE SEQUENCE</scope>
    <source>
        <strain evidence="1">HW T2.11</strain>
    </source>
</reference>
<dbReference type="AlphaFoldDB" id="A0A964DZY9"/>
<dbReference type="RefSeq" id="WP_227322633.1">
    <property type="nucleotide sequence ID" value="NZ_JAESVB010000009.1"/>
</dbReference>
<name>A0A964DZY9_9PROT</name>